<reference evidence="2" key="1">
    <citation type="journal article" date="2022" name="Mol. Ecol. Resour.">
        <title>The genomes of chicory, endive, great burdock and yacon provide insights into Asteraceae palaeo-polyploidization history and plant inulin production.</title>
        <authorList>
            <person name="Fan W."/>
            <person name="Wang S."/>
            <person name="Wang H."/>
            <person name="Wang A."/>
            <person name="Jiang F."/>
            <person name="Liu H."/>
            <person name="Zhao H."/>
            <person name="Xu D."/>
            <person name="Zhang Y."/>
        </authorList>
    </citation>
    <scope>NUCLEOTIDE SEQUENCE [LARGE SCALE GENOMIC DNA]</scope>
    <source>
        <strain evidence="2">cv. Yunnan</strain>
    </source>
</reference>
<gene>
    <name evidence="1" type="ORF">L1987_29813</name>
</gene>
<evidence type="ECO:0000313" key="1">
    <source>
        <dbReference type="EMBL" id="KAI3801701.1"/>
    </source>
</evidence>
<name>A0ACB9I2L8_9ASTR</name>
<accession>A0ACB9I2L8</accession>
<dbReference type="EMBL" id="CM042027">
    <property type="protein sequence ID" value="KAI3801701.1"/>
    <property type="molecule type" value="Genomic_DNA"/>
</dbReference>
<sequence>MEEMKKAAGVKSLYILYLTVDMLIQLVFVDPLSTLCIKALWPYEKLCIYLTLEIFFLVISSKELLEHIIYACICVFFSTVAMEKSKKRTAVASSKLGAAEGTNRDKVVGVGDLLDKSQQSYRTQVSKLHPTPVMKRKFQKTASPSLGPGQKASSVYNLRSKVQITEGAPSYNLRSKAQKTENQNALTNSQKRKIPKKDGFKDPSVAIQTRGISKNSAQPNKKIETTKPLNAFMADLDKKNHPLTSQYEPFVCEPFFHIRWEGDDMENGPLGQKCMLCNKDLSGATEDDDDSEYNEGLHYEDDDYYDDDDDEYYDDINPPLLPAVDILSCGHAYHTECLQKGTPEERSSDPQCVLCLKMA</sequence>
<organism evidence="1 2">
    <name type="scientific">Smallanthus sonchifolius</name>
    <dbReference type="NCBI Taxonomy" id="185202"/>
    <lineage>
        <taxon>Eukaryota</taxon>
        <taxon>Viridiplantae</taxon>
        <taxon>Streptophyta</taxon>
        <taxon>Embryophyta</taxon>
        <taxon>Tracheophyta</taxon>
        <taxon>Spermatophyta</taxon>
        <taxon>Magnoliopsida</taxon>
        <taxon>eudicotyledons</taxon>
        <taxon>Gunneridae</taxon>
        <taxon>Pentapetalae</taxon>
        <taxon>asterids</taxon>
        <taxon>campanulids</taxon>
        <taxon>Asterales</taxon>
        <taxon>Asteraceae</taxon>
        <taxon>Asteroideae</taxon>
        <taxon>Heliantheae alliance</taxon>
        <taxon>Millerieae</taxon>
        <taxon>Smallanthus</taxon>
    </lineage>
</organism>
<protein>
    <submittedName>
        <fullName evidence="1">Uncharacterized protein</fullName>
    </submittedName>
</protein>
<dbReference type="Proteomes" id="UP001056120">
    <property type="component" value="Linkage Group LG10"/>
</dbReference>
<keyword evidence="2" id="KW-1185">Reference proteome</keyword>
<proteinExistence type="predicted"/>
<comment type="caution">
    <text evidence="1">The sequence shown here is derived from an EMBL/GenBank/DDBJ whole genome shotgun (WGS) entry which is preliminary data.</text>
</comment>
<evidence type="ECO:0000313" key="2">
    <source>
        <dbReference type="Proteomes" id="UP001056120"/>
    </source>
</evidence>
<reference evidence="1 2" key="2">
    <citation type="journal article" date="2022" name="Mol. Ecol. Resour.">
        <title>The genomes of chicory, endive, great burdock and yacon provide insights into Asteraceae paleo-polyploidization history and plant inulin production.</title>
        <authorList>
            <person name="Fan W."/>
            <person name="Wang S."/>
            <person name="Wang H."/>
            <person name="Wang A."/>
            <person name="Jiang F."/>
            <person name="Liu H."/>
            <person name="Zhao H."/>
            <person name="Xu D."/>
            <person name="Zhang Y."/>
        </authorList>
    </citation>
    <scope>NUCLEOTIDE SEQUENCE [LARGE SCALE GENOMIC DNA]</scope>
    <source>
        <strain evidence="2">cv. Yunnan</strain>
        <tissue evidence="1">Leaves</tissue>
    </source>
</reference>